<evidence type="ECO:0000256" key="2">
    <source>
        <dbReference type="ARBA" id="ARBA00022679"/>
    </source>
</evidence>
<dbReference type="SUPFAM" id="SSF53067">
    <property type="entry name" value="Actin-like ATPase domain"/>
    <property type="match status" value="2"/>
</dbReference>
<dbReference type="InterPro" id="IPR043129">
    <property type="entry name" value="ATPase_NBD"/>
</dbReference>
<dbReference type="Pfam" id="PF02782">
    <property type="entry name" value="FGGY_C"/>
    <property type="match status" value="1"/>
</dbReference>
<dbReference type="RefSeq" id="WP_028527440.1">
    <property type="nucleotide sequence ID" value="NZ_CABLBR010000001.1"/>
</dbReference>
<dbReference type="InterPro" id="IPR018485">
    <property type="entry name" value="FGGY_C"/>
</dbReference>
<protein>
    <submittedName>
        <fullName evidence="6">FGGY family carbohydrate kinase</fullName>
    </submittedName>
</protein>
<keyword evidence="2" id="KW-0808">Transferase</keyword>
<dbReference type="Pfam" id="PF00370">
    <property type="entry name" value="FGGY_N"/>
    <property type="match status" value="1"/>
</dbReference>
<evidence type="ECO:0000256" key="1">
    <source>
        <dbReference type="ARBA" id="ARBA00009156"/>
    </source>
</evidence>
<proteinExistence type="inferred from homology"/>
<dbReference type="Gene3D" id="3.30.420.40">
    <property type="match status" value="2"/>
</dbReference>
<organism evidence="6 7">
    <name type="scientific">Ruminococcus gauvreauii</name>
    <dbReference type="NCBI Taxonomy" id="438033"/>
    <lineage>
        <taxon>Bacteria</taxon>
        <taxon>Bacillati</taxon>
        <taxon>Bacillota</taxon>
        <taxon>Clostridia</taxon>
        <taxon>Eubacteriales</taxon>
        <taxon>Oscillospiraceae</taxon>
        <taxon>Ruminococcus</taxon>
    </lineage>
</organism>
<comment type="similarity">
    <text evidence="1">Belongs to the FGGY kinase family.</text>
</comment>
<evidence type="ECO:0000256" key="3">
    <source>
        <dbReference type="ARBA" id="ARBA00022777"/>
    </source>
</evidence>
<dbReference type="CDD" id="cd07779">
    <property type="entry name" value="ASKHA_NBD_FGGY_YgcE-like"/>
    <property type="match status" value="1"/>
</dbReference>
<reference evidence="6" key="1">
    <citation type="journal article" date="2022" name="Cell">
        <title>Design, construction, and in vivo augmentation of a complex gut microbiome.</title>
        <authorList>
            <person name="Cheng A.G."/>
            <person name="Ho P.Y."/>
            <person name="Aranda-Diaz A."/>
            <person name="Jain S."/>
            <person name="Yu F.B."/>
            <person name="Meng X."/>
            <person name="Wang M."/>
            <person name="Iakiviak M."/>
            <person name="Nagashima K."/>
            <person name="Zhao A."/>
            <person name="Murugkar P."/>
            <person name="Patil A."/>
            <person name="Atabakhsh K."/>
            <person name="Weakley A."/>
            <person name="Yan J."/>
            <person name="Brumbaugh A.R."/>
            <person name="Higginbottom S."/>
            <person name="Dimas A."/>
            <person name="Shiver A.L."/>
            <person name="Deutschbauer A."/>
            <person name="Neff N."/>
            <person name="Sonnenburg J.L."/>
            <person name="Huang K.C."/>
            <person name="Fischbach M.A."/>
        </authorList>
    </citation>
    <scope>NUCLEOTIDE SEQUENCE</scope>
    <source>
        <strain evidence="6">DSM 19829</strain>
    </source>
</reference>
<keyword evidence="3 6" id="KW-0418">Kinase</keyword>
<accession>A0ABY5VEW3</accession>
<dbReference type="InterPro" id="IPR018484">
    <property type="entry name" value="FGGY_N"/>
</dbReference>
<dbReference type="EMBL" id="CP102290">
    <property type="protein sequence ID" value="UWP58807.1"/>
    <property type="molecule type" value="Genomic_DNA"/>
</dbReference>
<gene>
    <name evidence="6" type="ORF">NQ502_15740</name>
</gene>
<evidence type="ECO:0000313" key="6">
    <source>
        <dbReference type="EMBL" id="UWP58807.1"/>
    </source>
</evidence>
<dbReference type="Proteomes" id="UP001060164">
    <property type="component" value="Chromosome"/>
</dbReference>
<dbReference type="InterPro" id="IPR000577">
    <property type="entry name" value="Carb_kinase_FGGY"/>
</dbReference>
<feature type="domain" description="Carbohydrate kinase FGGY N-terminal" evidence="4">
    <location>
        <begin position="6"/>
        <end position="248"/>
    </location>
</feature>
<name>A0ABY5VEW3_9FIRM</name>
<keyword evidence="7" id="KW-1185">Reference proteome</keyword>
<evidence type="ECO:0000259" key="5">
    <source>
        <dbReference type="Pfam" id="PF02782"/>
    </source>
</evidence>
<dbReference type="PANTHER" id="PTHR43095">
    <property type="entry name" value="SUGAR KINASE"/>
    <property type="match status" value="1"/>
</dbReference>
<sequence>MEKCLMGIDVGTTGTKVIVFDLQGNILASAYREYECSYPHPNWVEQDCSELIEAVYYCCQKSAAGIDTTKYEISGVSVSAQRSSVVFLDEQGKPIKMISWQDNRAVREVEEIEQKAGKERFYEITGLPLCATWILPKILYIRKNDRDVWEKTKKIAQLQDVVLRALGVDEYYSDESEAGFWGVWDNRYFRYSEELLEAFDIDIRMLPEVKPSGTLAGEITKAVSMRTGLPEGVKICVGLGDQNSAAIGAGIVEKGMMSVSIGTGGLATALLDTCYRDPKGQAMVTHHAVHGKWTFEGLQNAAAGVFRWFRDEIAAYEHFQAGDQVYEVLNKMIQETPVGAKGLLMLPYFAGSAAPRWNNEAKGCFLGLTLGHDRSCMARACVEGITLEQKDIIKSIQTDDIEFKVVRIVGGATKSEVWNQIQADMYQVPCETLKVNDAAALGAAICAGVGSGIFRSFQDGVQRMVKVNKRYEPDKENGLKYEELYAAYCRAYQALDEGGVFRHIDAMQK</sequence>
<evidence type="ECO:0000313" key="7">
    <source>
        <dbReference type="Proteomes" id="UP001060164"/>
    </source>
</evidence>
<feature type="domain" description="Carbohydrate kinase FGGY C-terminal" evidence="5">
    <location>
        <begin position="258"/>
        <end position="449"/>
    </location>
</feature>
<dbReference type="PIRSF" id="PIRSF000538">
    <property type="entry name" value="GlpK"/>
    <property type="match status" value="1"/>
</dbReference>
<dbReference type="GO" id="GO:0016301">
    <property type="term" value="F:kinase activity"/>
    <property type="evidence" value="ECO:0007669"/>
    <property type="project" value="UniProtKB-KW"/>
</dbReference>
<evidence type="ECO:0000259" key="4">
    <source>
        <dbReference type="Pfam" id="PF00370"/>
    </source>
</evidence>
<dbReference type="InterPro" id="IPR050406">
    <property type="entry name" value="FGGY_Carb_Kinase"/>
</dbReference>